<protein>
    <submittedName>
        <fullName evidence="1">Uncharacterized protein</fullName>
    </submittedName>
</protein>
<name>A0A9Q1BSL5_HOLLE</name>
<comment type="caution">
    <text evidence="1">The sequence shown here is derived from an EMBL/GenBank/DDBJ whole genome shotgun (WGS) entry which is preliminary data.</text>
</comment>
<organism evidence="1 2">
    <name type="scientific">Holothuria leucospilota</name>
    <name type="common">Black long sea cucumber</name>
    <name type="synonym">Mertensiothuria leucospilota</name>
    <dbReference type="NCBI Taxonomy" id="206669"/>
    <lineage>
        <taxon>Eukaryota</taxon>
        <taxon>Metazoa</taxon>
        <taxon>Echinodermata</taxon>
        <taxon>Eleutherozoa</taxon>
        <taxon>Echinozoa</taxon>
        <taxon>Holothuroidea</taxon>
        <taxon>Aspidochirotacea</taxon>
        <taxon>Aspidochirotida</taxon>
        <taxon>Holothuriidae</taxon>
        <taxon>Holothuria</taxon>
    </lineage>
</organism>
<evidence type="ECO:0000313" key="2">
    <source>
        <dbReference type="Proteomes" id="UP001152320"/>
    </source>
</evidence>
<accession>A0A9Q1BSL5</accession>
<sequence length="838" mass="93900">MSDTNTYARLPYIIADFLAPSFPTQSLSGSSFRWSLFTLCSLGLRLSGACPSQLDVKTMANLQRMIFPRGTTTGATFGQTTQPMEATEYCPSQVLEHILQPSLSSSAKPSNQLFVLSNPLPIPPPHLQSYDGRFLTHPNSSLALPIHLDVLPTQQYVASNSSLMMSPAPAIHTMSHNSLGTRPPHVVTSTAGMALLHATSGSVDSGQTVKFCSSSTIKSQSLMYSSESNPMKYKAAAQNCNVEERSWERFFRSPNLSPSRMLKHIDEKMSLRDKPSIQYTTDTLLDLSKKTTETLDRVTFATNETLSALNVSPPRSTNHADSLSVANYEYCSRNNITAIAKCVSEIVAATGMASGKDEMADSSSKVHERGNGIATNKTFTPSQDTACLIPKYVKRPPTEAEVHGQLVAGEVDKVDFKGTHRNTRSGIQKAQFSRHGQIKRSDKNLVCRWKQNELLTFFKSSRKRPIERKEFDLIKLADNSSDSDQWSLDFEKMFKRDDIDHQTEQSVYGSKSHATFDLEHEEEVKGIGCPDGTNLQRKESIGSVNKCILSTGESLEEDEGKDKRHKVESANIGTKMVENRSSYYYITPRNFSRKIKVRKSVRRLQKTKTEENSMKTHRCNTSVRNISIPLRDVSKLLSSARSGSQDKIKRKDPVDSFDKATCYSYDLKDCIKPFGQRVVLKKDKNMWRVIRSVSRKRNSTEMFGPPSNGKSKRLTANFKDDERNRTLSDDRSSFEKGYKEVVNQVRLSMKPLVTKGQGPSNRSASETAILMNTDSHSSQFSTPEEKLEENRHNGTLSVCVEGVQKPTNYSHLSAKEKIRFLRTRMRTSEAEVAKFLKK</sequence>
<dbReference type="Proteomes" id="UP001152320">
    <property type="component" value="Chromosome 12"/>
</dbReference>
<proteinExistence type="predicted"/>
<gene>
    <name evidence="1" type="ORF">HOLleu_25119</name>
</gene>
<dbReference type="EMBL" id="JAIZAY010000012">
    <property type="protein sequence ID" value="KAJ8031804.1"/>
    <property type="molecule type" value="Genomic_DNA"/>
</dbReference>
<keyword evidence="2" id="KW-1185">Reference proteome</keyword>
<reference evidence="1" key="1">
    <citation type="submission" date="2021-10" db="EMBL/GenBank/DDBJ databases">
        <title>Tropical sea cucumber genome reveals ecological adaptation and Cuvierian tubules defense mechanism.</title>
        <authorList>
            <person name="Chen T."/>
        </authorList>
    </citation>
    <scope>NUCLEOTIDE SEQUENCE</scope>
    <source>
        <strain evidence="1">Nanhai2018</strain>
        <tissue evidence="1">Muscle</tissue>
    </source>
</reference>
<evidence type="ECO:0000313" key="1">
    <source>
        <dbReference type="EMBL" id="KAJ8031804.1"/>
    </source>
</evidence>
<dbReference type="AlphaFoldDB" id="A0A9Q1BSL5"/>